<feature type="transmembrane region" description="Helical" evidence="6">
    <location>
        <begin position="223"/>
        <end position="243"/>
    </location>
</feature>
<evidence type="ECO:0000256" key="6">
    <source>
        <dbReference type="SAM" id="Phobius"/>
    </source>
</evidence>
<feature type="region of interest" description="Disordered" evidence="5">
    <location>
        <begin position="570"/>
        <end position="675"/>
    </location>
</feature>
<evidence type="ECO:0000313" key="9">
    <source>
        <dbReference type="EMBL" id="KAJ9684692.1"/>
    </source>
</evidence>
<protein>
    <recommendedName>
        <fullName evidence="11">Nodulin-like domain-containing protein</fullName>
    </recommendedName>
</protein>
<feature type="compositionally biased region" description="Basic and acidic residues" evidence="5">
    <location>
        <begin position="570"/>
        <end position="659"/>
    </location>
</feature>
<gene>
    <name evidence="9" type="ORF">PVL29_016921</name>
</gene>
<evidence type="ECO:0000256" key="5">
    <source>
        <dbReference type="SAM" id="MobiDB-lite"/>
    </source>
</evidence>
<dbReference type="AlphaFoldDB" id="A0AA38Z9D9"/>
<feature type="transmembrane region" description="Helical" evidence="6">
    <location>
        <begin position="440"/>
        <end position="462"/>
    </location>
</feature>
<dbReference type="Proteomes" id="UP001168098">
    <property type="component" value="Unassembled WGS sequence"/>
</dbReference>
<accession>A0AA38Z9D9</accession>
<evidence type="ECO:0000256" key="4">
    <source>
        <dbReference type="ARBA" id="ARBA00023136"/>
    </source>
</evidence>
<dbReference type="Pfam" id="PF06813">
    <property type="entry name" value="Nodulin-like"/>
    <property type="match status" value="1"/>
</dbReference>
<evidence type="ECO:0000256" key="1">
    <source>
        <dbReference type="ARBA" id="ARBA00004141"/>
    </source>
</evidence>
<feature type="transmembrane region" description="Helical" evidence="6">
    <location>
        <begin position="249"/>
        <end position="269"/>
    </location>
</feature>
<dbReference type="EMBL" id="JARBHA010000013">
    <property type="protein sequence ID" value="KAJ9684692.1"/>
    <property type="molecule type" value="Genomic_DNA"/>
</dbReference>
<dbReference type="CDD" id="cd17354">
    <property type="entry name" value="MFS_Mch1p_like"/>
    <property type="match status" value="1"/>
</dbReference>
<keyword evidence="3 6" id="KW-1133">Transmembrane helix</keyword>
<dbReference type="Pfam" id="PF23262">
    <property type="entry name" value="NFD4_C"/>
    <property type="match status" value="1"/>
</dbReference>
<sequence>MGDAATVGGGGGCCRFVWQVLRGGWFMIPAAFLIMSGAGATYLYGVYSKDIKARLGYDQSTLNLLASIKDLGANVGIPAGLLSEVAPTWLVLLVGSIMNFGGYFLIWLAVVGKIPKPAVWHMCVYICLGANSQNFANTGALVTCVKNFPEARGMMMGLMKGFVGLSGALFTQFYYALYGNDSTSMILLIGWLPSVISIVFLTTMRPMKASTHPRVLNVLYQNLYVAVALAAFLMGLIIAQRQVHFSRTAYIGSAIAVIVLILLPFGITVREELLAWREKKRPVAAPTDIVIVKESETLPEIPQTDTQKEKEGAKEEVPCCSCTNVCNKPSRGEDYTIFQALLSTDMIIMFVAMCCGLGCNLTTMNNLGQIGESLGYRKNTIGISVSLASIWGFFGRVITGFVSETLLLKKKVPRTLFMTIFLLLSAVGQLMIAFPFPNSVYIASLIIGFSHGAQLTLVFTIVSELFGLKYYSTLFNCGQLSAPLGSYVLSVLVVGKLYDREAIKQLGQKSRTRSMTKELTCIGTQCYKISYLILVCTNVFAALISLILVCRTRKFYSGDIYKKFRGETDQKNENEKEMGGETEKNENEKEMWGETDQKNENEKEMGGETEKNENEKEMWGETEKNENEKEMWGESDQKNENEKEMGGETDQKNENEKEMAVTAGTRKQQEVAPTD</sequence>
<comment type="caution">
    <text evidence="9">The sequence shown here is derived from an EMBL/GenBank/DDBJ whole genome shotgun (WGS) entry which is preliminary data.</text>
</comment>
<evidence type="ECO:0000313" key="10">
    <source>
        <dbReference type="Proteomes" id="UP001168098"/>
    </source>
</evidence>
<feature type="transmembrane region" description="Helical" evidence="6">
    <location>
        <begin position="158"/>
        <end position="177"/>
    </location>
</feature>
<evidence type="ECO:0000259" key="7">
    <source>
        <dbReference type="Pfam" id="PF06813"/>
    </source>
</evidence>
<dbReference type="InterPro" id="IPR056555">
    <property type="entry name" value="NFD4_C"/>
</dbReference>
<feature type="transmembrane region" description="Helical" evidence="6">
    <location>
        <begin position="183"/>
        <end position="202"/>
    </location>
</feature>
<dbReference type="GO" id="GO:0016020">
    <property type="term" value="C:membrane"/>
    <property type="evidence" value="ECO:0007669"/>
    <property type="project" value="UniProtKB-SubCell"/>
</dbReference>
<evidence type="ECO:0000259" key="8">
    <source>
        <dbReference type="Pfam" id="PF23262"/>
    </source>
</evidence>
<dbReference type="SUPFAM" id="SSF103473">
    <property type="entry name" value="MFS general substrate transporter"/>
    <property type="match status" value="2"/>
</dbReference>
<proteinExistence type="predicted"/>
<reference evidence="9 10" key="1">
    <citation type="journal article" date="2023" name="BMC Biotechnol.">
        <title>Vitis rotundifolia cv Carlos genome sequencing.</title>
        <authorList>
            <person name="Huff M."/>
            <person name="Hulse-Kemp A."/>
            <person name="Scheffler B."/>
            <person name="Youngblood R."/>
            <person name="Simpson S."/>
            <person name="Babiker E."/>
            <person name="Staton M."/>
        </authorList>
    </citation>
    <scope>NUCLEOTIDE SEQUENCE [LARGE SCALE GENOMIC DNA]</scope>
    <source>
        <tissue evidence="9">Leaf</tissue>
    </source>
</reference>
<feature type="transmembrane region" description="Helical" evidence="6">
    <location>
        <begin position="474"/>
        <end position="494"/>
    </location>
</feature>
<keyword evidence="2 6" id="KW-0812">Transmembrane</keyword>
<organism evidence="9 10">
    <name type="scientific">Vitis rotundifolia</name>
    <name type="common">Muscadine grape</name>
    <dbReference type="NCBI Taxonomy" id="103349"/>
    <lineage>
        <taxon>Eukaryota</taxon>
        <taxon>Viridiplantae</taxon>
        <taxon>Streptophyta</taxon>
        <taxon>Embryophyta</taxon>
        <taxon>Tracheophyta</taxon>
        <taxon>Spermatophyta</taxon>
        <taxon>Magnoliopsida</taxon>
        <taxon>eudicotyledons</taxon>
        <taxon>Gunneridae</taxon>
        <taxon>Pentapetalae</taxon>
        <taxon>rosids</taxon>
        <taxon>Vitales</taxon>
        <taxon>Vitaceae</taxon>
        <taxon>Viteae</taxon>
        <taxon>Vitis</taxon>
    </lineage>
</organism>
<feature type="domain" description="NFD4 C-terminal" evidence="8">
    <location>
        <begin position="346"/>
        <end position="557"/>
    </location>
</feature>
<keyword evidence="10" id="KW-1185">Reference proteome</keyword>
<feature type="transmembrane region" description="Helical" evidence="6">
    <location>
        <begin position="415"/>
        <end position="434"/>
    </location>
</feature>
<dbReference type="Gene3D" id="1.20.1250.20">
    <property type="entry name" value="MFS general substrate transporter like domains"/>
    <property type="match status" value="2"/>
</dbReference>
<evidence type="ECO:0000256" key="2">
    <source>
        <dbReference type="ARBA" id="ARBA00022692"/>
    </source>
</evidence>
<dbReference type="InterPro" id="IPR036259">
    <property type="entry name" value="MFS_trans_sf"/>
</dbReference>
<feature type="domain" description="Nodulin-like" evidence="7">
    <location>
        <begin position="25"/>
        <end position="268"/>
    </location>
</feature>
<feature type="transmembrane region" description="Helical" evidence="6">
    <location>
        <begin position="337"/>
        <end position="363"/>
    </location>
</feature>
<feature type="transmembrane region" description="Helical" evidence="6">
    <location>
        <begin position="383"/>
        <end position="403"/>
    </location>
</feature>
<evidence type="ECO:0008006" key="11">
    <source>
        <dbReference type="Google" id="ProtNLM"/>
    </source>
</evidence>
<feature type="transmembrane region" description="Helical" evidence="6">
    <location>
        <begin position="529"/>
        <end position="550"/>
    </location>
</feature>
<dbReference type="PANTHER" id="PTHR21576">
    <property type="entry name" value="UNCHARACTERIZED NODULIN-LIKE PROTEIN"/>
    <property type="match status" value="1"/>
</dbReference>
<dbReference type="PANTHER" id="PTHR21576:SF110">
    <property type="entry name" value="PROTEIN NUCLEAR FUSION DEFECTIVE 4-LIKE"/>
    <property type="match status" value="1"/>
</dbReference>
<feature type="transmembrane region" description="Helical" evidence="6">
    <location>
        <begin position="89"/>
        <end position="112"/>
    </location>
</feature>
<feature type="transmembrane region" description="Helical" evidence="6">
    <location>
        <begin position="25"/>
        <end position="47"/>
    </location>
</feature>
<name>A0AA38Z9D9_VITRO</name>
<comment type="subcellular location">
    <subcellularLocation>
        <location evidence="1">Membrane</location>
        <topology evidence="1">Multi-pass membrane protein</topology>
    </subcellularLocation>
</comment>
<evidence type="ECO:0000256" key="3">
    <source>
        <dbReference type="ARBA" id="ARBA00022989"/>
    </source>
</evidence>
<dbReference type="InterPro" id="IPR010658">
    <property type="entry name" value="Nodulin-like"/>
</dbReference>
<keyword evidence="4 6" id="KW-0472">Membrane</keyword>